<reference evidence="1 2" key="1">
    <citation type="journal article" date="2017" name="Genome Announc.">
        <title>Genome sequence of the saprophytic ascomycete Epicoccum nigrum ICMP 19927 strain isolated from New Zealand.</title>
        <authorList>
            <person name="Fokin M."/>
            <person name="Fleetwood D."/>
            <person name="Weir B.S."/>
            <person name="Villas-Boas S.G."/>
        </authorList>
    </citation>
    <scope>NUCLEOTIDE SEQUENCE [LARGE SCALE GENOMIC DNA]</scope>
    <source>
        <strain evidence="1 2">ICMP 19927</strain>
    </source>
</reference>
<name>A0A1Y2LPA4_EPING</name>
<dbReference type="AlphaFoldDB" id="A0A1Y2LPA4"/>
<evidence type="ECO:0000313" key="1">
    <source>
        <dbReference type="EMBL" id="OSS45804.1"/>
    </source>
</evidence>
<dbReference type="InParanoid" id="A0A1Y2LPA4"/>
<organism evidence="1 2">
    <name type="scientific">Epicoccum nigrum</name>
    <name type="common">Soil fungus</name>
    <name type="synonym">Epicoccum purpurascens</name>
    <dbReference type="NCBI Taxonomy" id="105696"/>
    <lineage>
        <taxon>Eukaryota</taxon>
        <taxon>Fungi</taxon>
        <taxon>Dikarya</taxon>
        <taxon>Ascomycota</taxon>
        <taxon>Pezizomycotina</taxon>
        <taxon>Dothideomycetes</taxon>
        <taxon>Pleosporomycetidae</taxon>
        <taxon>Pleosporales</taxon>
        <taxon>Pleosporineae</taxon>
        <taxon>Didymellaceae</taxon>
        <taxon>Epicoccum</taxon>
    </lineage>
</organism>
<accession>A0A1Y2LPA4</accession>
<protein>
    <submittedName>
        <fullName evidence="1">Uncharacterized protein</fullName>
    </submittedName>
</protein>
<sequence length="86" mass="10058">MCDFTHVRYRCCHTRYTVRAWCMVYQKSHIRCPLNVIAIESRIAEDCGDCRNRSTVTRYKGGTAGQKLASLFPRRPDLLMDEVTER</sequence>
<evidence type="ECO:0000313" key="2">
    <source>
        <dbReference type="Proteomes" id="UP000193240"/>
    </source>
</evidence>
<keyword evidence="2" id="KW-1185">Reference proteome</keyword>
<gene>
    <name evidence="1" type="ORF">B5807_09690</name>
</gene>
<dbReference type="Proteomes" id="UP000193240">
    <property type="component" value="Unassembled WGS sequence"/>
</dbReference>
<proteinExistence type="predicted"/>
<dbReference type="EMBL" id="KZ107853">
    <property type="protein sequence ID" value="OSS45804.1"/>
    <property type="molecule type" value="Genomic_DNA"/>
</dbReference>